<sequence>MGASLIVVAVPLGVGSYQVFRAQSIVTAAQPVADDWARSRSWQVVDVTMQQGVLQIVAGGPPPGADPGALRAALDGAGLADVSVRLSEVLGGSRDLPASTPP</sequence>
<accession>A0ABU8MEI6</accession>
<evidence type="ECO:0000313" key="2">
    <source>
        <dbReference type="Proteomes" id="UP001369736"/>
    </source>
</evidence>
<dbReference type="EMBL" id="JBBEGM010000017">
    <property type="protein sequence ID" value="MEJ2865386.1"/>
    <property type="molecule type" value="Genomic_DNA"/>
</dbReference>
<name>A0ABU8MEI6_9PSEU</name>
<gene>
    <name evidence="1" type="ORF">WCD58_29805</name>
</gene>
<evidence type="ECO:0000313" key="1">
    <source>
        <dbReference type="EMBL" id="MEJ2865386.1"/>
    </source>
</evidence>
<dbReference type="Proteomes" id="UP001369736">
    <property type="component" value="Unassembled WGS sequence"/>
</dbReference>
<organism evidence="1 2">
    <name type="scientific">Actinomycetospora flava</name>
    <dbReference type="NCBI Taxonomy" id="3129232"/>
    <lineage>
        <taxon>Bacteria</taxon>
        <taxon>Bacillati</taxon>
        <taxon>Actinomycetota</taxon>
        <taxon>Actinomycetes</taxon>
        <taxon>Pseudonocardiales</taxon>
        <taxon>Pseudonocardiaceae</taxon>
        <taxon>Actinomycetospora</taxon>
    </lineage>
</organism>
<dbReference type="RefSeq" id="WP_337706757.1">
    <property type="nucleotide sequence ID" value="NZ_JBBEGM010000017.1"/>
</dbReference>
<protein>
    <submittedName>
        <fullName evidence="1">Uncharacterized protein</fullName>
    </submittedName>
</protein>
<comment type="caution">
    <text evidence="1">The sequence shown here is derived from an EMBL/GenBank/DDBJ whole genome shotgun (WGS) entry which is preliminary data.</text>
</comment>
<proteinExistence type="predicted"/>
<reference evidence="1 2" key="1">
    <citation type="submission" date="2024-03" db="EMBL/GenBank/DDBJ databases">
        <title>Actinomycetospora sp. OC33-EN07, a novel actinomycete isolated from wild orchid (Aerides multiflora).</title>
        <authorList>
            <person name="Suriyachadkun C."/>
        </authorList>
    </citation>
    <scope>NUCLEOTIDE SEQUENCE [LARGE SCALE GENOMIC DNA]</scope>
    <source>
        <strain evidence="1 2">OC33-EN07</strain>
    </source>
</reference>
<keyword evidence="2" id="KW-1185">Reference proteome</keyword>